<protein>
    <submittedName>
        <fullName evidence="2">ORF6N domain-containing protein</fullName>
    </submittedName>
</protein>
<dbReference type="Pfam" id="PF10543">
    <property type="entry name" value="ORF6N"/>
    <property type="match status" value="1"/>
</dbReference>
<sequence>MAAKQILPIISDDIVVNKIYEIRNQKVMLDRDLAELYGVETRVLNQAVKRNINRFPEDFMFQLSPEELENWKSQIVISNREKLGLRKPPFVFTEYGVLMLSSVLNSPQAIQVNIQIVRIFSRLRKLLDNHSKLKIEISEIKRHLQNHDKNIELVFTYLDELIEKKAAPRRRIGFKPDEL</sequence>
<feature type="domain" description="KilA-N DNA-binding" evidence="1">
    <location>
        <begin position="17"/>
        <end position="103"/>
    </location>
</feature>
<gene>
    <name evidence="2" type="ORF">DPV69_13235</name>
</gene>
<dbReference type="InterPro" id="IPR018873">
    <property type="entry name" value="KilA-N_DNA-bd_domain"/>
</dbReference>
<evidence type="ECO:0000313" key="3">
    <source>
        <dbReference type="Proteomes" id="UP000284120"/>
    </source>
</evidence>
<keyword evidence="3" id="KW-1185">Reference proteome</keyword>
<dbReference type="AlphaFoldDB" id="A0A3S3PTL8"/>
<reference evidence="2 3" key="1">
    <citation type="submission" date="2018-06" db="EMBL/GenBank/DDBJ databases">
        <title>Pedobacter endophyticus sp. nov., an endophytic bacterium isolated from a leaf of Triticum aestivum.</title>
        <authorList>
            <person name="Zhang L."/>
        </authorList>
    </citation>
    <scope>NUCLEOTIDE SEQUENCE [LARGE SCALE GENOMIC DNA]</scope>
    <source>
        <strain evidence="2 3">CM134L-2</strain>
    </source>
</reference>
<accession>A0A3S3PTL8</accession>
<dbReference type="EMBL" id="SAYW01000004">
    <property type="protein sequence ID" value="RWU06547.1"/>
    <property type="molecule type" value="Genomic_DNA"/>
</dbReference>
<organism evidence="2 3">
    <name type="scientific">Pedobacter chitinilyticus</name>
    <dbReference type="NCBI Taxonomy" id="2233776"/>
    <lineage>
        <taxon>Bacteria</taxon>
        <taxon>Pseudomonadati</taxon>
        <taxon>Bacteroidota</taxon>
        <taxon>Sphingobacteriia</taxon>
        <taxon>Sphingobacteriales</taxon>
        <taxon>Sphingobacteriaceae</taxon>
        <taxon>Pedobacter</taxon>
    </lineage>
</organism>
<evidence type="ECO:0000313" key="2">
    <source>
        <dbReference type="EMBL" id="RWU06547.1"/>
    </source>
</evidence>
<evidence type="ECO:0000259" key="1">
    <source>
        <dbReference type="Pfam" id="PF10543"/>
    </source>
</evidence>
<proteinExistence type="predicted"/>
<name>A0A3S3PTL8_9SPHI</name>
<comment type="caution">
    <text evidence="2">The sequence shown here is derived from an EMBL/GenBank/DDBJ whole genome shotgun (WGS) entry which is preliminary data.</text>
</comment>
<dbReference type="Proteomes" id="UP000284120">
    <property type="component" value="Unassembled WGS sequence"/>
</dbReference>
<dbReference type="OrthoDB" id="9816206at2"/>